<dbReference type="InterPro" id="IPR030678">
    <property type="entry name" value="Peptide/Ni-bd"/>
</dbReference>
<dbReference type="GO" id="GO:1904680">
    <property type="term" value="F:peptide transmembrane transporter activity"/>
    <property type="evidence" value="ECO:0007669"/>
    <property type="project" value="TreeGrafter"/>
</dbReference>
<keyword evidence="4 5" id="KW-0732">Signal</keyword>
<dbReference type="GO" id="GO:0042597">
    <property type="term" value="C:periplasmic space"/>
    <property type="evidence" value="ECO:0007669"/>
    <property type="project" value="UniProtKB-ARBA"/>
</dbReference>
<comment type="subcellular location">
    <subcellularLocation>
        <location evidence="1">Cell membrane</location>
        <topology evidence="1">Lipid-anchor</topology>
    </subcellularLocation>
</comment>
<dbReference type="AlphaFoldDB" id="A0A263D749"/>
<keyword evidence="8" id="KW-1185">Reference proteome</keyword>
<dbReference type="OrthoDB" id="9046151at2"/>
<dbReference type="FunCoup" id="A0A263D749">
    <property type="interactions" value="84"/>
</dbReference>
<gene>
    <name evidence="7" type="ORF">CFN78_04210</name>
</gene>
<dbReference type="Proteomes" id="UP000242444">
    <property type="component" value="Unassembled WGS sequence"/>
</dbReference>
<evidence type="ECO:0000256" key="2">
    <source>
        <dbReference type="ARBA" id="ARBA00005695"/>
    </source>
</evidence>
<evidence type="ECO:0000256" key="4">
    <source>
        <dbReference type="ARBA" id="ARBA00022729"/>
    </source>
</evidence>
<evidence type="ECO:0000313" key="7">
    <source>
        <dbReference type="EMBL" id="OZM74344.1"/>
    </source>
</evidence>
<name>A0A263D749_9PSEU</name>
<dbReference type="InParanoid" id="A0A263D749"/>
<dbReference type="PROSITE" id="PS01040">
    <property type="entry name" value="SBP_BACTERIAL_5"/>
    <property type="match status" value="1"/>
</dbReference>
<comment type="caution">
    <text evidence="7">The sequence shown here is derived from an EMBL/GenBank/DDBJ whole genome shotgun (WGS) entry which is preliminary data.</text>
</comment>
<dbReference type="EMBL" id="NKYE01000002">
    <property type="protein sequence ID" value="OZM74344.1"/>
    <property type="molecule type" value="Genomic_DNA"/>
</dbReference>
<dbReference type="Gene3D" id="3.90.76.10">
    <property type="entry name" value="Dipeptide-binding Protein, Domain 1"/>
    <property type="match status" value="1"/>
</dbReference>
<dbReference type="GO" id="GO:0015833">
    <property type="term" value="P:peptide transport"/>
    <property type="evidence" value="ECO:0007669"/>
    <property type="project" value="TreeGrafter"/>
</dbReference>
<protein>
    <recommendedName>
        <fullName evidence="6">Solute-binding protein family 5 domain-containing protein</fullName>
    </recommendedName>
</protein>
<dbReference type="RefSeq" id="WP_094861241.1">
    <property type="nucleotide sequence ID" value="NZ_NKYE01000002.1"/>
</dbReference>
<feature type="domain" description="Solute-binding protein family 5" evidence="6">
    <location>
        <begin position="78"/>
        <end position="420"/>
    </location>
</feature>
<evidence type="ECO:0000256" key="3">
    <source>
        <dbReference type="ARBA" id="ARBA00022448"/>
    </source>
</evidence>
<dbReference type="GO" id="GO:0043190">
    <property type="term" value="C:ATP-binding cassette (ABC) transporter complex"/>
    <property type="evidence" value="ECO:0007669"/>
    <property type="project" value="InterPro"/>
</dbReference>
<dbReference type="InterPro" id="IPR000914">
    <property type="entry name" value="SBP_5_dom"/>
</dbReference>
<organism evidence="7 8">
    <name type="scientific">Amycolatopsis antarctica</name>
    <dbReference type="NCBI Taxonomy" id="1854586"/>
    <lineage>
        <taxon>Bacteria</taxon>
        <taxon>Bacillati</taxon>
        <taxon>Actinomycetota</taxon>
        <taxon>Actinomycetes</taxon>
        <taxon>Pseudonocardiales</taxon>
        <taxon>Pseudonocardiaceae</taxon>
        <taxon>Amycolatopsis</taxon>
    </lineage>
</organism>
<comment type="similarity">
    <text evidence="2">Belongs to the bacterial solute-binding protein 5 family.</text>
</comment>
<dbReference type="PIRSF" id="PIRSF002741">
    <property type="entry name" value="MppA"/>
    <property type="match status" value="1"/>
</dbReference>
<sequence>MARRFVHAALAAVAVAATALTACTGPATGGGEAGTVNVYLYQEPVGVFSPLAPASGPDLQVMSMIDEGLLAVDPQYDLKPMLASGYQVSPDAKTFTFTLREGLKWSDGTPFSSADVLFTYERMADKNSGSATAGNYSNVAGFSAPDESTFVIEAKTPDIGLLALIGIVNIMPKHVLGEVPVGSLAKHEFFRKPTVGMGPYTFVDYQTNQYVHVTRNDNYRAPASIKDIYLKPLTSDVATAQLGNGGIDIASYSPTDAETVNGLDTVESQEIKGAGFVRIGLNQSKPEFADQRVRQALLHGVNRKEIVDKVLFGKALVQNSNFYAENTPPGLNDYAYDPPKARQLLAAAGWDANRTIVLQWVPGQRDRDAAATIVQNQLQAIGVKVELKQVQSSQITPSLDDKSYDMLLYGGGNYAVDSSSVNAITACSLRYPEGANQNFFCDPELDEIMRQANSTADETQRKTLYDQAALRENEQADLMWLYSPFGLWAVNKRIENFQAPGSQEFPFWAPGTWKVRG</sequence>
<dbReference type="CDD" id="cd00995">
    <property type="entry name" value="PBP2_NikA_DppA_OppA_like"/>
    <property type="match status" value="1"/>
</dbReference>
<evidence type="ECO:0000313" key="8">
    <source>
        <dbReference type="Proteomes" id="UP000242444"/>
    </source>
</evidence>
<proteinExistence type="inferred from homology"/>
<dbReference type="PANTHER" id="PTHR30290:SF9">
    <property type="entry name" value="OLIGOPEPTIDE-BINDING PROTEIN APPA"/>
    <property type="match status" value="1"/>
</dbReference>
<dbReference type="PROSITE" id="PS51257">
    <property type="entry name" value="PROKAR_LIPOPROTEIN"/>
    <property type="match status" value="1"/>
</dbReference>
<dbReference type="SUPFAM" id="SSF53850">
    <property type="entry name" value="Periplasmic binding protein-like II"/>
    <property type="match status" value="1"/>
</dbReference>
<dbReference type="Gene3D" id="3.40.190.10">
    <property type="entry name" value="Periplasmic binding protein-like II"/>
    <property type="match status" value="1"/>
</dbReference>
<keyword evidence="3" id="KW-0813">Transport</keyword>
<dbReference type="Pfam" id="PF00496">
    <property type="entry name" value="SBP_bac_5"/>
    <property type="match status" value="1"/>
</dbReference>
<evidence type="ECO:0000259" key="6">
    <source>
        <dbReference type="Pfam" id="PF00496"/>
    </source>
</evidence>
<evidence type="ECO:0000256" key="5">
    <source>
        <dbReference type="SAM" id="SignalP"/>
    </source>
</evidence>
<feature type="chain" id="PRO_5038993905" description="Solute-binding protein family 5 domain-containing protein" evidence="5">
    <location>
        <begin position="23"/>
        <end position="517"/>
    </location>
</feature>
<accession>A0A263D749</accession>
<dbReference type="Gene3D" id="3.10.105.10">
    <property type="entry name" value="Dipeptide-binding Protein, Domain 3"/>
    <property type="match status" value="1"/>
</dbReference>
<dbReference type="InterPro" id="IPR039424">
    <property type="entry name" value="SBP_5"/>
</dbReference>
<dbReference type="PANTHER" id="PTHR30290">
    <property type="entry name" value="PERIPLASMIC BINDING COMPONENT OF ABC TRANSPORTER"/>
    <property type="match status" value="1"/>
</dbReference>
<dbReference type="InterPro" id="IPR023765">
    <property type="entry name" value="SBP_5_CS"/>
</dbReference>
<reference evidence="7 8" key="1">
    <citation type="submission" date="2017-07" db="EMBL/GenBank/DDBJ databases">
        <title>Amycolatopsis antarcticus sp. nov., isolated from the surface of an Antarcticus brown macroalga.</title>
        <authorList>
            <person name="Wang J."/>
            <person name="Leiva S."/>
            <person name="Huang J."/>
            <person name="Huang Y."/>
        </authorList>
    </citation>
    <scope>NUCLEOTIDE SEQUENCE [LARGE SCALE GENOMIC DNA]</scope>
    <source>
        <strain evidence="7 8">AU-G6</strain>
    </source>
</reference>
<feature type="signal peptide" evidence="5">
    <location>
        <begin position="1"/>
        <end position="22"/>
    </location>
</feature>
<evidence type="ECO:0000256" key="1">
    <source>
        <dbReference type="ARBA" id="ARBA00004193"/>
    </source>
</evidence>